<feature type="disulfide bond" evidence="2">
    <location>
        <begin position="782"/>
        <end position="800"/>
    </location>
</feature>
<proteinExistence type="predicted"/>
<evidence type="ECO:0000313" key="7">
    <source>
        <dbReference type="Proteomes" id="UP001497623"/>
    </source>
</evidence>
<evidence type="ECO:0000259" key="4">
    <source>
        <dbReference type="PROSITE" id="PS50287"/>
    </source>
</evidence>
<feature type="domain" description="Kazal-like" evidence="5">
    <location>
        <begin position="78"/>
        <end position="131"/>
    </location>
</feature>
<dbReference type="GO" id="GO:0030510">
    <property type="term" value="P:regulation of BMP signaling pathway"/>
    <property type="evidence" value="ECO:0007669"/>
    <property type="project" value="TreeGrafter"/>
</dbReference>
<dbReference type="PROSITE" id="PS51465">
    <property type="entry name" value="KAZAL_2"/>
    <property type="match status" value="3"/>
</dbReference>
<dbReference type="EMBL" id="CAXKWB010001548">
    <property type="protein sequence ID" value="CAL4064810.1"/>
    <property type="molecule type" value="Genomic_DNA"/>
</dbReference>
<dbReference type="Pfam" id="PF07648">
    <property type="entry name" value="Kazal_2"/>
    <property type="match status" value="2"/>
</dbReference>
<dbReference type="InterPro" id="IPR002172">
    <property type="entry name" value="LDrepeatLR_classA_rpt"/>
</dbReference>
<dbReference type="InterPro" id="IPR002350">
    <property type="entry name" value="Kazal_dom"/>
</dbReference>
<dbReference type="PROSITE" id="PS50068">
    <property type="entry name" value="LDLRA_2"/>
    <property type="match status" value="1"/>
</dbReference>
<dbReference type="AlphaFoldDB" id="A0AAV2PU41"/>
<dbReference type="CDD" id="cd00104">
    <property type="entry name" value="KAZAL_FS"/>
    <property type="match status" value="3"/>
</dbReference>
<dbReference type="GO" id="GO:0005615">
    <property type="term" value="C:extracellular space"/>
    <property type="evidence" value="ECO:0007669"/>
    <property type="project" value="TreeGrafter"/>
</dbReference>
<feature type="disulfide bond" evidence="2">
    <location>
        <begin position="794"/>
        <end position="809"/>
    </location>
</feature>
<dbReference type="Proteomes" id="UP001497623">
    <property type="component" value="Unassembled WGS sequence"/>
</dbReference>
<dbReference type="Gene3D" id="3.30.60.30">
    <property type="match status" value="3"/>
</dbReference>
<dbReference type="PANTHER" id="PTHR10913:SF81">
    <property type="entry name" value="KAZAL-LIKE DOMAIN-CONTAINING PROTEIN"/>
    <property type="match status" value="1"/>
</dbReference>
<feature type="domain" description="Kazal-like" evidence="5">
    <location>
        <begin position="644"/>
        <end position="698"/>
    </location>
</feature>
<keyword evidence="7" id="KW-1185">Reference proteome</keyword>
<dbReference type="InterPro" id="IPR036058">
    <property type="entry name" value="Kazal_dom_sf"/>
</dbReference>
<dbReference type="PRINTS" id="PR00261">
    <property type="entry name" value="LDLRECEPTOR"/>
</dbReference>
<evidence type="ECO:0000313" key="6">
    <source>
        <dbReference type="EMBL" id="CAL4064810.1"/>
    </source>
</evidence>
<comment type="caution">
    <text evidence="3">Lacks conserved residue(s) required for the propagation of feature annotation.</text>
</comment>
<evidence type="ECO:0000256" key="1">
    <source>
        <dbReference type="ARBA" id="ARBA00023157"/>
    </source>
</evidence>
<gene>
    <name evidence="6" type="ORF">MNOR_LOCUS4268</name>
</gene>
<dbReference type="SUPFAM" id="SSF100895">
    <property type="entry name" value="Kazal-type serine protease inhibitors"/>
    <property type="match status" value="3"/>
</dbReference>
<dbReference type="PROSITE" id="PS50287">
    <property type="entry name" value="SRCR_2"/>
    <property type="match status" value="2"/>
</dbReference>
<dbReference type="GO" id="GO:0030154">
    <property type="term" value="P:cell differentiation"/>
    <property type="evidence" value="ECO:0007669"/>
    <property type="project" value="TreeGrafter"/>
</dbReference>
<evidence type="ECO:0000256" key="2">
    <source>
        <dbReference type="PROSITE-ProRule" id="PRU00124"/>
    </source>
</evidence>
<reference evidence="6 7" key="1">
    <citation type="submission" date="2024-05" db="EMBL/GenBank/DDBJ databases">
        <authorList>
            <person name="Wallberg A."/>
        </authorList>
    </citation>
    <scope>NUCLEOTIDE SEQUENCE [LARGE SCALE GENOMIC DNA]</scope>
</reference>
<evidence type="ECO:0000256" key="3">
    <source>
        <dbReference type="PROSITE-ProRule" id="PRU00196"/>
    </source>
</evidence>
<organism evidence="6 7">
    <name type="scientific">Meganyctiphanes norvegica</name>
    <name type="common">Northern krill</name>
    <name type="synonym">Thysanopoda norvegica</name>
    <dbReference type="NCBI Taxonomy" id="48144"/>
    <lineage>
        <taxon>Eukaryota</taxon>
        <taxon>Metazoa</taxon>
        <taxon>Ecdysozoa</taxon>
        <taxon>Arthropoda</taxon>
        <taxon>Crustacea</taxon>
        <taxon>Multicrustacea</taxon>
        <taxon>Malacostraca</taxon>
        <taxon>Eumalacostraca</taxon>
        <taxon>Eucarida</taxon>
        <taxon>Euphausiacea</taxon>
        <taxon>Euphausiidae</taxon>
        <taxon>Meganyctiphanes</taxon>
    </lineage>
</organism>
<dbReference type="Pfam" id="PF00050">
    <property type="entry name" value="Kazal_1"/>
    <property type="match status" value="1"/>
</dbReference>
<dbReference type="InterPro" id="IPR001190">
    <property type="entry name" value="SRCR"/>
</dbReference>
<dbReference type="InterPro" id="IPR050653">
    <property type="entry name" value="Prot_Inhib_GrowthFact_Antg"/>
</dbReference>
<keyword evidence="1 2" id="KW-1015">Disulfide bond</keyword>
<accession>A0AAV2PU41</accession>
<feature type="domain" description="Kazal-like" evidence="5">
    <location>
        <begin position="14"/>
        <end position="67"/>
    </location>
</feature>
<dbReference type="SMART" id="SM00192">
    <property type="entry name" value="LDLa"/>
    <property type="match status" value="2"/>
</dbReference>
<dbReference type="SMART" id="SM00280">
    <property type="entry name" value="KAZAL"/>
    <property type="match status" value="3"/>
</dbReference>
<feature type="domain" description="SRCR" evidence="4">
    <location>
        <begin position="850"/>
        <end position="906"/>
    </location>
</feature>
<evidence type="ECO:0000259" key="5">
    <source>
        <dbReference type="PROSITE" id="PS51465"/>
    </source>
</evidence>
<feature type="non-terminal residue" evidence="6">
    <location>
        <position position="1008"/>
    </location>
</feature>
<dbReference type="GO" id="GO:0016020">
    <property type="term" value="C:membrane"/>
    <property type="evidence" value="ECO:0007669"/>
    <property type="project" value="InterPro"/>
</dbReference>
<feature type="domain" description="SRCR" evidence="4">
    <location>
        <begin position="688"/>
        <end position="795"/>
    </location>
</feature>
<sequence>MEHSIEQLNEVTESSQLVLCDQDCSSAYDPVCDNKGHTHTNFCLLEKMACLSPNENIVFRHLGYCEHSNEQLNEVTESSQLVLCDQNCSSDYDPVCDNKGHTHTNFCVLEKMACLSQNETIGFRHPGECEKPVIEEKQVNDEENEFTTVYGEIDTDPLGVSDITDEITVPSHLAEEDISIHGCWSSVSKNYYPNGITHYYKCQEYNCTEGEWKSTGRQLEDCDDGCYTFLTGEIHAYGNKGFYKCEQYECTQDGWERTGLINPDCDIAQGCWSPTVKQVLPYGTKGYYKCDHVECKPDKTWQHTGMRLPNCSAESIACWDWTTNESVPVKSIMYYECNQYLCSEYDWVQNGVRDPSCAADGCWSPTVQQIVSYGTKGYYKCDQLECKPDKTWQPTGEKLPNCSAVSIACWDWTTNESVPVESTMYFRCNQYLCTEEYDWTQNGVQDPSCAAAGCWSPTVHKVFPYGTKGYYKCDQVECKPDKTWQPTGERLPICSTESFACWDWTTNESVPVESIMHFECNQYLCTEEYDWVQNGVQDPSCAADGCWSPTVHRVFPYGTKGYYKCDQVECKHDKTWQPTGERLPICSTESFACWDWTTNESVPVESTMHFECNQYLCTEEYDWVQNGVQDPSCEPPRDAENLILEEDDYCHHKDCNDEYWPVCGSDGKTYSNICQLNNAICLHSELSLQLVNHGECGPSCPGEHSCDEETNKCIEWLSACSGSKKNRKCRFYNRKDCALDCRKLGIGAVNCGIDEVSHWCYLSEQRCDGIVQCPSGVDEHNCSCPERLPNLSLCDGTIDCPNWEDETGCNGYNLNQLNRWEQREITCGAEGSICNQIKDCDDGKDEQHCFRLASNESHGGEWITTESYNSHGRLEMFLQGSWHTVCFDEQQTEAHLTTINRFCHMVAGTHGILSNTQTISGKSSWANILPPEYFPEHFYEVSETCKSHRIMEVQCAAPTCQNRVKVSNDYGDQYDIYIGETNELKRFNISINNEQTAKNPSFKMITCG</sequence>
<protein>
    <submittedName>
        <fullName evidence="6">Uncharacterized protein</fullName>
    </submittedName>
</protein>
<dbReference type="PANTHER" id="PTHR10913">
    <property type="entry name" value="FOLLISTATIN-RELATED"/>
    <property type="match status" value="1"/>
</dbReference>
<comment type="caution">
    <text evidence="6">The sequence shown here is derived from an EMBL/GenBank/DDBJ whole genome shotgun (WGS) entry which is preliminary data.</text>
</comment>
<name>A0AAV2PU41_MEGNR</name>